<evidence type="ECO:0000313" key="2">
    <source>
        <dbReference type="EMBL" id="KAG5286912.1"/>
    </source>
</evidence>
<dbReference type="AlphaFoldDB" id="A0A8H7Y8V8"/>
<accession>A0A8H7Y8V8</accession>
<keyword evidence="1" id="KW-0812">Transmembrane</keyword>
<organism evidence="2 3">
    <name type="scientific">Ajellomyces capsulatus</name>
    <name type="common">Darling's disease fungus</name>
    <name type="synonym">Histoplasma capsulatum</name>
    <dbReference type="NCBI Taxonomy" id="5037"/>
    <lineage>
        <taxon>Eukaryota</taxon>
        <taxon>Fungi</taxon>
        <taxon>Dikarya</taxon>
        <taxon>Ascomycota</taxon>
        <taxon>Pezizomycotina</taxon>
        <taxon>Eurotiomycetes</taxon>
        <taxon>Eurotiomycetidae</taxon>
        <taxon>Onygenales</taxon>
        <taxon>Ajellomycetaceae</taxon>
        <taxon>Histoplasma</taxon>
    </lineage>
</organism>
<feature type="transmembrane region" description="Helical" evidence="1">
    <location>
        <begin position="25"/>
        <end position="45"/>
    </location>
</feature>
<gene>
    <name evidence="2" type="ORF">I7I52_12702</name>
</gene>
<keyword evidence="1" id="KW-1133">Transmembrane helix</keyword>
<protein>
    <submittedName>
        <fullName evidence="2">Uncharacterized protein</fullName>
    </submittedName>
</protein>
<proteinExistence type="predicted"/>
<reference evidence="2 3" key="1">
    <citation type="submission" date="2021-01" db="EMBL/GenBank/DDBJ databases">
        <title>Chromosome-level genome assembly of a human fungal pathogen reveals clustering of transcriptionally co-regulated genes.</title>
        <authorList>
            <person name="Voorhies M."/>
            <person name="Cohen S."/>
            <person name="Shea T.P."/>
            <person name="Petrus S."/>
            <person name="Munoz J.F."/>
            <person name="Poplawski S."/>
            <person name="Goldman W.E."/>
            <person name="Michael T."/>
            <person name="Cuomo C.A."/>
            <person name="Sil A."/>
            <person name="Beyhan S."/>
        </authorList>
    </citation>
    <scope>NUCLEOTIDE SEQUENCE [LARGE SCALE GENOMIC DNA]</scope>
    <source>
        <strain evidence="2 3">G184AR</strain>
    </source>
</reference>
<dbReference type="VEuPathDB" id="FungiDB:I7I52_12702"/>
<keyword evidence="1" id="KW-0472">Membrane</keyword>
<name>A0A8H7Y8V8_AJECA</name>
<dbReference type="EMBL" id="JAEVHI010000008">
    <property type="protein sequence ID" value="KAG5286912.1"/>
    <property type="molecule type" value="Genomic_DNA"/>
</dbReference>
<sequence>MQHSQACPRDGHVTYRHNPPAELPIFILHLFICLFVYFIYLFILISPCTYGFCFASSSTTTTNLHHQTCPCLRRVWPLRNST</sequence>
<evidence type="ECO:0000256" key="1">
    <source>
        <dbReference type="SAM" id="Phobius"/>
    </source>
</evidence>
<comment type="caution">
    <text evidence="2">The sequence shown here is derived from an EMBL/GenBank/DDBJ whole genome shotgun (WGS) entry which is preliminary data.</text>
</comment>
<evidence type="ECO:0000313" key="3">
    <source>
        <dbReference type="Proteomes" id="UP000670092"/>
    </source>
</evidence>
<dbReference type="Proteomes" id="UP000670092">
    <property type="component" value="Unassembled WGS sequence"/>
</dbReference>